<feature type="transmembrane region" description="Helical" evidence="1">
    <location>
        <begin position="36"/>
        <end position="69"/>
    </location>
</feature>
<keyword evidence="1" id="KW-1133">Transmembrane helix</keyword>
<proteinExistence type="predicted"/>
<reference evidence="2 3" key="1">
    <citation type="submission" date="2019-05" db="EMBL/GenBank/DDBJ databases">
        <title>Another draft genome of Portunus trituberculatus and its Hox gene families provides insights of decapod evolution.</title>
        <authorList>
            <person name="Jeong J.-H."/>
            <person name="Song I."/>
            <person name="Kim S."/>
            <person name="Choi T."/>
            <person name="Kim D."/>
            <person name="Ryu S."/>
            <person name="Kim W."/>
        </authorList>
    </citation>
    <scope>NUCLEOTIDE SEQUENCE [LARGE SCALE GENOMIC DNA]</scope>
    <source>
        <tissue evidence="2">Muscle</tissue>
    </source>
</reference>
<protein>
    <submittedName>
        <fullName evidence="2">Uncharacterized protein</fullName>
    </submittedName>
</protein>
<evidence type="ECO:0000256" key="1">
    <source>
        <dbReference type="SAM" id="Phobius"/>
    </source>
</evidence>
<comment type="caution">
    <text evidence="2">The sequence shown here is derived from an EMBL/GenBank/DDBJ whole genome shotgun (WGS) entry which is preliminary data.</text>
</comment>
<keyword evidence="1" id="KW-0812">Transmembrane</keyword>
<gene>
    <name evidence="2" type="ORF">E2C01_010282</name>
</gene>
<keyword evidence="1" id="KW-0472">Membrane</keyword>
<name>A0A5B7D820_PORTR</name>
<evidence type="ECO:0000313" key="3">
    <source>
        <dbReference type="Proteomes" id="UP000324222"/>
    </source>
</evidence>
<keyword evidence="3" id="KW-1185">Reference proteome</keyword>
<evidence type="ECO:0000313" key="2">
    <source>
        <dbReference type="EMBL" id="MPC17425.1"/>
    </source>
</evidence>
<dbReference type="OrthoDB" id="6373978at2759"/>
<dbReference type="EMBL" id="VSRR010000588">
    <property type="protein sequence ID" value="MPC17425.1"/>
    <property type="molecule type" value="Genomic_DNA"/>
</dbReference>
<accession>A0A5B7D820</accession>
<dbReference type="Proteomes" id="UP000324222">
    <property type="component" value="Unassembled WGS sequence"/>
</dbReference>
<dbReference type="AlphaFoldDB" id="A0A5B7D820"/>
<organism evidence="2 3">
    <name type="scientific">Portunus trituberculatus</name>
    <name type="common">Swimming crab</name>
    <name type="synonym">Neptunus trituberculatus</name>
    <dbReference type="NCBI Taxonomy" id="210409"/>
    <lineage>
        <taxon>Eukaryota</taxon>
        <taxon>Metazoa</taxon>
        <taxon>Ecdysozoa</taxon>
        <taxon>Arthropoda</taxon>
        <taxon>Crustacea</taxon>
        <taxon>Multicrustacea</taxon>
        <taxon>Malacostraca</taxon>
        <taxon>Eumalacostraca</taxon>
        <taxon>Eucarida</taxon>
        <taxon>Decapoda</taxon>
        <taxon>Pleocyemata</taxon>
        <taxon>Brachyura</taxon>
        <taxon>Eubrachyura</taxon>
        <taxon>Portunoidea</taxon>
        <taxon>Portunidae</taxon>
        <taxon>Portuninae</taxon>
        <taxon>Portunus</taxon>
    </lineage>
</organism>
<feature type="transmembrane region" description="Helical" evidence="1">
    <location>
        <begin position="248"/>
        <end position="270"/>
    </location>
</feature>
<sequence length="277" mass="30712">MWGDMGGVDMGRGCSLRSRGSGVEGPIGWEGEDHIGLLAIAVAVLGTLVGVGLLVGSVWACVVCSKIFYRQRKRHKRQKLGIDGFPPQPREMVELGHIPRLPRSADNGPYSINNTGISRSIGIHTSQSAERFPAVPVPKSWTPSPPFADPTQSLISTKSRRLWRESCGFKNEVLPKEHTSFHGSGPCWIHHSQPTQRQHRQTEPPPDPLSELSILRETYEQEAFQNIARKYGFCETCGCEISLMQSDFFPFFTVVTSATIITASAIFMQFPSLWQSC</sequence>